<feature type="domain" description="HTH marR-type" evidence="2">
    <location>
        <begin position="14"/>
        <end position="54"/>
    </location>
</feature>
<dbReference type="Pfam" id="PF00480">
    <property type="entry name" value="ROK"/>
    <property type="match status" value="1"/>
</dbReference>
<keyword evidence="4" id="KW-1185">Reference proteome</keyword>
<dbReference type="Pfam" id="PF01047">
    <property type="entry name" value="MarR"/>
    <property type="match status" value="1"/>
</dbReference>
<evidence type="ECO:0000259" key="2">
    <source>
        <dbReference type="Pfam" id="PF01047"/>
    </source>
</evidence>
<dbReference type="Proteomes" id="UP000007254">
    <property type="component" value="Chromosome"/>
</dbReference>
<accession>G0GCJ4</accession>
<dbReference type="InterPro" id="IPR036388">
    <property type="entry name" value="WH-like_DNA-bd_sf"/>
</dbReference>
<evidence type="ECO:0000256" key="1">
    <source>
        <dbReference type="ARBA" id="ARBA00006479"/>
    </source>
</evidence>
<dbReference type="InterPro" id="IPR000835">
    <property type="entry name" value="HTH_MarR-typ"/>
</dbReference>
<name>G0GCJ4_WINT7</name>
<dbReference type="CDD" id="cd00090">
    <property type="entry name" value="HTH_ARSR"/>
    <property type="match status" value="1"/>
</dbReference>
<dbReference type="RefSeq" id="WP_014625388.1">
    <property type="nucleotide sequence ID" value="NC_017583.1"/>
</dbReference>
<dbReference type="OrthoDB" id="369851at2"/>
<dbReference type="PANTHER" id="PTHR18964">
    <property type="entry name" value="ROK (REPRESSOR, ORF, KINASE) FAMILY"/>
    <property type="match status" value="1"/>
</dbReference>
<evidence type="ECO:0000313" key="3">
    <source>
        <dbReference type="EMBL" id="AEJ62060.1"/>
    </source>
</evidence>
<proteinExistence type="inferred from homology"/>
<reference evidence="3 4" key="1">
    <citation type="submission" date="2011-06" db="EMBL/GenBank/DDBJ databases">
        <title>The complete genome of Spirochaeta thermophila DSM 6578.</title>
        <authorList>
            <consortium name="US DOE Joint Genome Institute (JGI-PGF)"/>
            <person name="Lucas S."/>
            <person name="Lapidus A."/>
            <person name="Bruce D."/>
            <person name="Goodwin L."/>
            <person name="Pitluck S."/>
            <person name="Peters L."/>
            <person name="Kyrpides N."/>
            <person name="Mavromatis K."/>
            <person name="Ivanova N."/>
            <person name="Mikailova N."/>
            <person name="Pagani I."/>
            <person name="Chertkov O."/>
            <person name="Detter J.C."/>
            <person name="Tapia R."/>
            <person name="Han C."/>
            <person name="Land M."/>
            <person name="Hauser L."/>
            <person name="Markowitz V."/>
            <person name="Cheng J.-F."/>
            <person name="Hugenholtz P."/>
            <person name="Woyke T."/>
            <person name="Wu D."/>
            <person name="Spring S."/>
            <person name="Merkhoffer B."/>
            <person name="Schneider S."/>
            <person name="Klenk H.-P."/>
            <person name="Eisen J.A."/>
        </authorList>
    </citation>
    <scope>NUCLEOTIDE SEQUENCE [LARGE SCALE GENOMIC DNA]</scope>
    <source>
        <strain evidence="4">ATCC 700085 / DSM 6578 / Z-1203</strain>
    </source>
</reference>
<protein>
    <submittedName>
        <fullName evidence="3">Regulatory protein MarR</fullName>
    </submittedName>
</protein>
<evidence type="ECO:0000313" key="4">
    <source>
        <dbReference type="Proteomes" id="UP000007254"/>
    </source>
</evidence>
<dbReference type="SUPFAM" id="SSF53067">
    <property type="entry name" value="Actin-like ATPase domain"/>
    <property type="match status" value="1"/>
</dbReference>
<dbReference type="EMBL" id="CP002903">
    <property type="protein sequence ID" value="AEJ62060.1"/>
    <property type="molecule type" value="Genomic_DNA"/>
</dbReference>
<dbReference type="InterPro" id="IPR036390">
    <property type="entry name" value="WH_DNA-bd_sf"/>
</dbReference>
<dbReference type="InterPro" id="IPR043129">
    <property type="entry name" value="ATPase_NBD"/>
</dbReference>
<dbReference type="InterPro" id="IPR011991">
    <property type="entry name" value="ArsR-like_HTH"/>
</dbReference>
<organism evidence="3 4">
    <name type="scientific">Winmispira thermophila (strain ATCC 700085 / DSM 6578 / Z-1203)</name>
    <name type="common">Spirochaeta thermophila</name>
    <dbReference type="NCBI Taxonomy" id="869211"/>
    <lineage>
        <taxon>Bacteria</taxon>
        <taxon>Pseudomonadati</taxon>
        <taxon>Spirochaetota</taxon>
        <taxon>Spirochaetia</taxon>
        <taxon>Winmispirales</taxon>
        <taxon>Winmispiraceae</taxon>
        <taxon>Winmispira</taxon>
    </lineage>
</organism>
<dbReference type="InterPro" id="IPR000600">
    <property type="entry name" value="ROK"/>
</dbReference>
<dbReference type="CDD" id="cd23763">
    <property type="entry name" value="ASKHA_ATPase_ROK"/>
    <property type="match status" value="1"/>
</dbReference>
<dbReference type="Gene3D" id="1.10.10.10">
    <property type="entry name" value="Winged helix-like DNA-binding domain superfamily/Winged helix DNA-binding domain"/>
    <property type="match status" value="1"/>
</dbReference>
<dbReference type="GO" id="GO:0003700">
    <property type="term" value="F:DNA-binding transcription factor activity"/>
    <property type="evidence" value="ECO:0007669"/>
    <property type="project" value="InterPro"/>
</dbReference>
<dbReference type="SUPFAM" id="SSF46785">
    <property type="entry name" value="Winged helix' DNA-binding domain"/>
    <property type="match status" value="1"/>
</dbReference>
<gene>
    <name evidence="3" type="ordered locus">Spith_1801</name>
</gene>
<comment type="similarity">
    <text evidence="1">Belongs to the ROK (NagC/XylR) family.</text>
</comment>
<dbReference type="PANTHER" id="PTHR18964:SF149">
    <property type="entry name" value="BIFUNCTIONAL UDP-N-ACETYLGLUCOSAMINE 2-EPIMERASE_N-ACETYLMANNOSAMINE KINASE"/>
    <property type="match status" value="1"/>
</dbReference>
<dbReference type="Gene3D" id="3.30.420.40">
    <property type="match status" value="3"/>
</dbReference>
<sequence length="407" mass="45048">MANARTINAINISRVLRHVWHFPRKSRSEIAEDLGLDKSTVTKIVASLEQMGLVVPREEGPSGPRGGRKPIYLGINPSFGMVLGFELHTTTYSAIALDFTGKELFYKEAALPEEDDIILITARMIEETREEVRALGLPLAGMGIGLSGLVDPFEGVVHRSNPLDITSPTALVPPLEKRFGLPVFIENDANCCCWADLLQTRGAREGNALFILSEFRQTSAHTVPQMGIGIGMAFLFHEGVFYGDHFIAGEFKSILWRPPNVTQFSIPDEEAARIPDPQVVKKVIVELGKHVAFLANTLDLSRIVVCGDLEAFEQEVKTIFMEEIQANWLYPEQTSPRIEMSPLKEKTVAYGAAGCFLERLFSVPEVVPGSRVLPSGLNLLELVLEHWQGGNPDTPPRTYVQSEDSRL</sequence>
<dbReference type="HOGENOM" id="CLU_036604_13_5_12"/>
<dbReference type="KEGG" id="stq:Spith_1801"/>
<dbReference type="STRING" id="869211.Spith_1801"/>
<dbReference type="AlphaFoldDB" id="G0GCJ4"/>